<dbReference type="GO" id="GO:1901678">
    <property type="term" value="P:iron coordination entity transport"/>
    <property type="evidence" value="ECO:0007669"/>
    <property type="project" value="UniProtKB-ARBA"/>
</dbReference>
<reference evidence="7" key="1">
    <citation type="submission" date="2021-01" db="EMBL/GenBank/DDBJ databases">
        <title>Novel species in genus Nocardioides.</title>
        <authorList>
            <person name="Zhang G."/>
        </authorList>
    </citation>
    <scope>NUCLEOTIDE SEQUENCE</scope>
    <source>
        <strain evidence="7">Zg-536</strain>
    </source>
</reference>
<feature type="signal peptide" evidence="5">
    <location>
        <begin position="1"/>
        <end position="25"/>
    </location>
</feature>
<comment type="caution">
    <text evidence="7">The sequence shown here is derived from an EMBL/GenBank/DDBJ whole genome shotgun (WGS) entry which is preliminary data.</text>
</comment>
<dbReference type="Gene3D" id="3.40.50.1980">
    <property type="entry name" value="Nitrogenase molybdenum iron protein domain"/>
    <property type="match status" value="2"/>
</dbReference>
<evidence type="ECO:0000256" key="3">
    <source>
        <dbReference type="ARBA" id="ARBA00022448"/>
    </source>
</evidence>
<dbReference type="PANTHER" id="PTHR30532:SF24">
    <property type="entry name" value="FERRIC ENTEROBACTIN-BINDING PERIPLASMIC PROTEIN FEPB"/>
    <property type="match status" value="1"/>
</dbReference>
<feature type="chain" id="PRO_5037299454" evidence="5">
    <location>
        <begin position="26"/>
        <end position="352"/>
    </location>
</feature>
<evidence type="ECO:0000313" key="7">
    <source>
        <dbReference type="EMBL" id="MBM9458582.1"/>
    </source>
</evidence>
<dbReference type="Pfam" id="PF01497">
    <property type="entry name" value="Peripla_BP_2"/>
    <property type="match status" value="1"/>
</dbReference>
<dbReference type="PANTHER" id="PTHR30532">
    <property type="entry name" value="IRON III DICITRATE-BINDING PERIPLASMIC PROTEIN"/>
    <property type="match status" value="1"/>
</dbReference>
<dbReference type="Proteomes" id="UP000663791">
    <property type="component" value="Unassembled WGS sequence"/>
</dbReference>
<evidence type="ECO:0000256" key="4">
    <source>
        <dbReference type="ARBA" id="ARBA00022729"/>
    </source>
</evidence>
<evidence type="ECO:0000256" key="2">
    <source>
        <dbReference type="ARBA" id="ARBA00008814"/>
    </source>
</evidence>
<dbReference type="AlphaFoldDB" id="A0A938XY42"/>
<keyword evidence="8" id="KW-1185">Reference proteome</keyword>
<dbReference type="GO" id="GO:0030288">
    <property type="term" value="C:outer membrane-bounded periplasmic space"/>
    <property type="evidence" value="ECO:0007669"/>
    <property type="project" value="TreeGrafter"/>
</dbReference>
<feature type="domain" description="Fe/B12 periplasmic-binding" evidence="6">
    <location>
        <begin position="69"/>
        <end position="347"/>
    </location>
</feature>
<name>A0A938XY42_9ACTN</name>
<dbReference type="PROSITE" id="PS50983">
    <property type="entry name" value="FE_B12_PBP"/>
    <property type="match status" value="1"/>
</dbReference>
<keyword evidence="4 5" id="KW-0732">Signal</keyword>
<evidence type="ECO:0000259" key="6">
    <source>
        <dbReference type="PROSITE" id="PS50983"/>
    </source>
</evidence>
<comment type="subcellular location">
    <subcellularLocation>
        <location evidence="1">Cell envelope</location>
    </subcellularLocation>
</comment>
<accession>A0A938XY42</accession>
<dbReference type="SUPFAM" id="SSF53807">
    <property type="entry name" value="Helical backbone' metal receptor"/>
    <property type="match status" value="1"/>
</dbReference>
<dbReference type="PROSITE" id="PS51257">
    <property type="entry name" value="PROKAR_LIPOPROTEIN"/>
    <property type="match status" value="1"/>
</dbReference>
<evidence type="ECO:0000256" key="1">
    <source>
        <dbReference type="ARBA" id="ARBA00004196"/>
    </source>
</evidence>
<protein>
    <submittedName>
        <fullName evidence="7">ABC transporter substrate-binding protein</fullName>
    </submittedName>
</protein>
<evidence type="ECO:0000313" key="8">
    <source>
        <dbReference type="Proteomes" id="UP000663791"/>
    </source>
</evidence>
<keyword evidence="3" id="KW-0813">Transport</keyword>
<evidence type="ECO:0000256" key="5">
    <source>
        <dbReference type="SAM" id="SignalP"/>
    </source>
</evidence>
<gene>
    <name evidence="7" type="ORF">JK386_01565</name>
</gene>
<dbReference type="RefSeq" id="WP_205289873.1">
    <property type="nucleotide sequence ID" value="NZ_CP074406.1"/>
</dbReference>
<dbReference type="EMBL" id="JAERTX010000001">
    <property type="protein sequence ID" value="MBM9458582.1"/>
    <property type="molecule type" value="Genomic_DNA"/>
</dbReference>
<sequence length="352" mass="36584">MKNLPGLRRLAGLVAATAVALPALAACSTGSADDDKAAPKATTSVDADAFPAKVTTSLGTAEIPEEPERVVTIDYVDADAVLSLGVVPIAAQKVTWGGTEDGSTVWFDEALAEIDGAEAPQRLDMTDGVPTDEIIALEPDLVVGTGGALTEQDYKKLTGAGIPVVGYPGAPWFTLWRDTVELAGQALGRTALAEEVIAETEKSIAEAREAHPQLEGASAAYAYLNPADTSTIGFYNAEENRPKLLAELGLTTPDVVKEVVPADVFYQTMSSERAADVDADVLLTDVESAEEVDVITADPLYSKIPAIASGNLYAEADHSIALPMSAPSPLSIPFAMENFVPKLAAAIDGSGS</sequence>
<dbReference type="InterPro" id="IPR002491">
    <property type="entry name" value="ABC_transptr_periplasmic_BD"/>
</dbReference>
<comment type="similarity">
    <text evidence="2">Belongs to the bacterial solute-binding protein 8 family.</text>
</comment>
<proteinExistence type="inferred from homology"/>
<dbReference type="InterPro" id="IPR051313">
    <property type="entry name" value="Bact_iron-sidero_bind"/>
</dbReference>
<organism evidence="7 8">
    <name type="scientific">Nocardioides faecalis</name>
    <dbReference type="NCBI Taxonomy" id="2803858"/>
    <lineage>
        <taxon>Bacteria</taxon>
        <taxon>Bacillati</taxon>
        <taxon>Actinomycetota</taxon>
        <taxon>Actinomycetes</taxon>
        <taxon>Propionibacteriales</taxon>
        <taxon>Nocardioidaceae</taxon>
        <taxon>Nocardioides</taxon>
    </lineage>
</organism>